<dbReference type="InterPro" id="IPR047207">
    <property type="entry name" value="SPASM_anSME"/>
</dbReference>
<keyword evidence="11" id="KW-1185">Reference proteome</keyword>
<keyword evidence="6" id="KW-0411">Iron-sulfur</keyword>
<dbReference type="CDD" id="cd01335">
    <property type="entry name" value="Radical_SAM"/>
    <property type="match status" value="1"/>
</dbReference>
<keyword evidence="5" id="KW-0408">Iron</keyword>
<evidence type="ECO:0000313" key="11">
    <source>
        <dbReference type="Proteomes" id="UP000652477"/>
    </source>
</evidence>
<evidence type="ECO:0000256" key="6">
    <source>
        <dbReference type="ARBA" id="ARBA00023014"/>
    </source>
</evidence>
<protein>
    <submittedName>
        <fullName evidence="10">Anaerobic sulfatase maturase</fullName>
    </submittedName>
</protein>
<dbReference type="EMBL" id="JACOPF010000002">
    <property type="protein sequence ID" value="MBC5689235.1"/>
    <property type="molecule type" value="Genomic_DNA"/>
</dbReference>
<feature type="domain" description="Radical SAM core" evidence="8">
    <location>
        <begin position="13"/>
        <end position="167"/>
    </location>
</feature>
<feature type="domain" description="4Fe4S-binding SPASM" evidence="9">
    <location>
        <begin position="264"/>
        <end position="321"/>
    </location>
</feature>
<dbReference type="InterPro" id="IPR007197">
    <property type="entry name" value="rSAM"/>
</dbReference>
<dbReference type="GO" id="GO:0016491">
    <property type="term" value="F:oxidoreductase activity"/>
    <property type="evidence" value="ECO:0007669"/>
    <property type="project" value="InterPro"/>
</dbReference>
<dbReference type="PANTHER" id="PTHR43273">
    <property type="entry name" value="ANAEROBIC SULFATASE-MATURATING ENZYME HOMOLOG ASLB-RELATED"/>
    <property type="match status" value="1"/>
</dbReference>
<evidence type="ECO:0000313" key="10">
    <source>
        <dbReference type="EMBL" id="MBC5689235.1"/>
    </source>
</evidence>
<evidence type="ECO:0000256" key="1">
    <source>
        <dbReference type="ARBA" id="ARBA00001966"/>
    </source>
</evidence>
<evidence type="ECO:0000256" key="4">
    <source>
        <dbReference type="ARBA" id="ARBA00022723"/>
    </source>
</evidence>
<dbReference type="InterPro" id="IPR058240">
    <property type="entry name" value="rSAM_sf"/>
</dbReference>
<dbReference type="SFLD" id="SFLDG01386">
    <property type="entry name" value="main_SPASM_domain-containing"/>
    <property type="match status" value="1"/>
</dbReference>
<dbReference type="SFLD" id="SFLDS00029">
    <property type="entry name" value="Radical_SAM"/>
    <property type="match status" value="1"/>
</dbReference>
<comment type="cofactor">
    <cofactor evidence="1">
        <name>[4Fe-4S] cluster</name>
        <dbReference type="ChEBI" id="CHEBI:49883"/>
    </cofactor>
</comment>
<dbReference type="InterPro" id="IPR023867">
    <property type="entry name" value="Sulphatase_maturase_rSAM"/>
</dbReference>
<dbReference type="GO" id="GO:0046872">
    <property type="term" value="F:metal ion binding"/>
    <property type="evidence" value="ECO:0007669"/>
    <property type="project" value="UniProtKB-KW"/>
</dbReference>
<dbReference type="GO" id="GO:0051539">
    <property type="term" value="F:4 iron, 4 sulfur cluster binding"/>
    <property type="evidence" value="ECO:0007669"/>
    <property type="project" value="UniProtKB-KW"/>
</dbReference>
<organism evidence="10 11">
    <name type="scientific">Mediterraneibacter hominis</name>
    <dbReference type="NCBI Taxonomy" id="2763054"/>
    <lineage>
        <taxon>Bacteria</taxon>
        <taxon>Bacillati</taxon>
        <taxon>Bacillota</taxon>
        <taxon>Clostridia</taxon>
        <taxon>Lachnospirales</taxon>
        <taxon>Lachnospiraceae</taxon>
        <taxon>Mediterraneibacter</taxon>
    </lineage>
</organism>
<proteinExistence type="inferred from homology"/>
<dbReference type="RefSeq" id="WP_186875910.1">
    <property type="nucleotide sequence ID" value="NZ_JACOPF010000002.1"/>
</dbReference>
<accession>A0A923RQ82</accession>
<dbReference type="SUPFAM" id="SSF102114">
    <property type="entry name" value="Radical SAM enzymes"/>
    <property type="match status" value="1"/>
</dbReference>
<dbReference type="AlphaFoldDB" id="A0A923RQ82"/>
<sequence length="371" mass="43563">MYLQTVLIKPSSSQCNMYCDYCFYCDEAAKREHASYGMMTENTLKNIIKKNLFHAQTDICFAFQGGEPTLRGLPFFAQAVEFENRFNRNKVRVSNAIQTNGLQLNDEWCKFFRENHFLVGVSVDGTQETHDACRHTKSGADTYEKIRNSIRLLEEYEVEYNILTVVNAFTAPKIRQIYQEYKQNGWSYQQYITCLEPLGEEDRQNSYSLTPSMYGEFLIQLFDMWYKDWKRGKAPYIRQFENYIGICMGYPPESCEQRGICSMQGVVEADGSVYPCDFYVLDEYKLGNFNENKISDFFENERTKSFIEQSKLISKTCKTCPYYFLCRGGCRRSRIKEPESGAYRSYFCESYRMFFAKAGARLEEIAKFLRR</sequence>
<dbReference type="NCBIfam" id="TIGR03942">
    <property type="entry name" value="sulfatase_rSAM"/>
    <property type="match status" value="1"/>
</dbReference>
<dbReference type="SFLD" id="SFLDG01384">
    <property type="entry name" value="thioether_bond_formation_requi"/>
    <property type="match status" value="1"/>
</dbReference>
<name>A0A923RQ82_9FIRM</name>
<evidence type="ECO:0000256" key="5">
    <source>
        <dbReference type="ARBA" id="ARBA00023004"/>
    </source>
</evidence>
<comment type="similarity">
    <text evidence="7">Belongs to the radical SAM superfamily. Anaerobic sulfatase-maturating enzyme family.</text>
</comment>
<dbReference type="SFLD" id="SFLDG01067">
    <property type="entry name" value="SPASM/twitch_domain_containing"/>
    <property type="match status" value="1"/>
</dbReference>
<evidence type="ECO:0000259" key="8">
    <source>
        <dbReference type="Pfam" id="PF04055"/>
    </source>
</evidence>
<dbReference type="InterPro" id="IPR023885">
    <property type="entry name" value="4Fe4S-binding_SPASM_dom"/>
</dbReference>
<dbReference type="Pfam" id="PF13186">
    <property type="entry name" value="SPASM"/>
    <property type="match status" value="1"/>
</dbReference>
<dbReference type="InterPro" id="IPR034485">
    <property type="entry name" value="Anaerobic_Cys-type_sulfatase-m"/>
</dbReference>
<keyword evidence="2" id="KW-0004">4Fe-4S</keyword>
<dbReference type="InterPro" id="IPR013785">
    <property type="entry name" value="Aldolase_TIM"/>
</dbReference>
<keyword evidence="4" id="KW-0479">Metal-binding</keyword>
<dbReference type="CDD" id="cd21120">
    <property type="entry name" value="SPASM_anSME"/>
    <property type="match status" value="1"/>
</dbReference>
<dbReference type="NCBIfam" id="TIGR04085">
    <property type="entry name" value="rSAM_more_4Fe4S"/>
    <property type="match status" value="1"/>
</dbReference>
<reference evidence="10" key="1">
    <citation type="submission" date="2020-08" db="EMBL/GenBank/DDBJ databases">
        <title>Genome public.</title>
        <authorList>
            <person name="Liu C."/>
            <person name="Sun Q."/>
        </authorList>
    </citation>
    <scope>NUCLEOTIDE SEQUENCE</scope>
    <source>
        <strain evidence="10">NSJ-55</strain>
    </source>
</reference>
<gene>
    <name evidence="10" type="ORF">H8S37_09925</name>
</gene>
<comment type="caution">
    <text evidence="10">The sequence shown here is derived from an EMBL/GenBank/DDBJ whole genome shotgun (WGS) entry which is preliminary data.</text>
</comment>
<evidence type="ECO:0000256" key="3">
    <source>
        <dbReference type="ARBA" id="ARBA00022691"/>
    </source>
</evidence>
<evidence type="ECO:0000256" key="2">
    <source>
        <dbReference type="ARBA" id="ARBA00022485"/>
    </source>
</evidence>
<evidence type="ECO:0000259" key="9">
    <source>
        <dbReference type="Pfam" id="PF13186"/>
    </source>
</evidence>
<dbReference type="PANTHER" id="PTHR43273:SF3">
    <property type="entry name" value="ANAEROBIC SULFATASE-MATURATING ENZYME HOMOLOG ASLB-RELATED"/>
    <property type="match status" value="1"/>
</dbReference>
<keyword evidence="3" id="KW-0949">S-adenosyl-L-methionine</keyword>
<evidence type="ECO:0000256" key="7">
    <source>
        <dbReference type="ARBA" id="ARBA00023601"/>
    </source>
</evidence>
<dbReference type="SFLD" id="SFLDG01072">
    <property type="entry name" value="dehydrogenase_like"/>
    <property type="match status" value="1"/>
</dbReference>
<dbReference type="Gene3D" id="3.20.20.70">
    <property type="entry name" value="Aldolase class I"/>
    <property type="match status" value="1"/>
</dbReference>
<dbReference type="Pfam" id="PF04055">
    <property type="entry name" value="Radical_SAM"/>
    <property type="match status" value="1"/>
</dbReference>
<dbReference type="Proteomes" id="UP000652477">
    <property type="component" value="Unassembled WGS sequence"/>
</dbReference>
<dbReference type="SFLD" id="SFLDF00289">
    <property type="entry name" value="anaerobic_Cys-type_sulfatase-m"/>
    <property type="match status" value="1"/>
</dbReference>